<sequence>MNLELKGKTQKPIEAIESDMTNMLHVCGPSNLHGVMDGGDYIVGTVHTARHHRFPQRRQQNRHRRRRVLLVLRGSPALPTTASANAGDHDLPRHPYLVRQRKETHTLYLCLSLDAGVERDFSRVYWE</sequence>
<organism evidence="1 2">
    <name type="scientific">Vigna mungo</name>
    <name type="common">Black gram</name>
    <name type="synonym">Phaseolus mungo</name>
    <dbReference type="NCBI Taxonomy" id="3915"/>
    <lineage>
        <taxon>Eukaryota</taxon>
        <taxon>Viridiplantae</taxon>
        <taxon>Streptophyta</taxon>
        <taxon>Embryophyta</taxon>
        <taxon>Tracheophyta</taxon>
        <taxon>Spermatophyta</taxon>
        <taxon>Magnoliopsida</taxon>
        <taxon>eudicotyledons</taxon>
        <taxon>Gunneridae</taxon>
        <taxon>Pentapetalae</taxon>
        <taxon>rosids</taxon>
        <taxon>fabids</taxon>
        <taxon>Fabales</taxon>
        <taxon>Fabaceae</taxon>
        <taxon>Papilionoideae</taxon>
        <taxon>50 kb inversion clade</taxon>
        <taxon>NPAAA clade</taxon>
        <taxon>indigoferoid/millettioid clade</taxon>
        <taxon>Phaseoleae</taxon>
        <taxon>Vigna</taxon>
    </lineage>
</organism>
<accession>A0AAQ3RTI5</accession>
<keyword evidence="2" id="KW-1185">Reference proteome</keyword>
<dbReference type="AlphaFoldDB" id="A0AAQ3RTI5"/>
<evidence type="ECO:0000313" key="2">
    <source>
        <dbReference type="Proteomes" id="UP001374535"/>
    </source>
</evidence>
<gene>
    <name evidence="1" type="ORF">V8G54_019228</name>
</gene>
<name>A0AAQ3RTI5_VIGMU</name>
<protein>
    <submittedName>
        <fullName evidence="1">Uncharacterized protein</fullName>
    </submittedName>
</protein>
<dbReference type="EMBL" id="CP144695">
    <property type="protein sequence ID" value="WVZ05882.1"/>
    <property type="molecule type" value="Genomic_DNA"/>
</dbReference>
<dbReference type="Proteomes" id="UP001374535">
    <property type="component" value="Chromosome 6"/>
</dbReference>
<reference evidence="1 2" key="1">
    <citation type="journal article" date="2023" name="Life. Sci Alliance">
        <title>Evolutionary insights into 3D genome organization and epigenetic landscape of Vigna mungo.</title>
        <authorList>
            <person name="Junaid A."/>
            <person name="Singh B."/>
            <person name="Bhatia S."/>
        </authorList>
    </citation>
    <scope>NUCLEOTIDE SEQUENCE [LARGE SCALE GENOMIC DNA]</scope>
    <source>
        <strain evidence="1">Urdbean</strain>
    </source>
</reference>
<evidence type="ECO:0000313" key="1">
    <source>
        <dbReference type="EMBL" id="WVZ05882.1"/>
    </source>
</evidence>
<proteinExistence type="predicted"/>